<feature type="chain" id="PRO_5001729817" description="Alginate lyase 2 domain-containing protein" evidence="1">
    <location>
        <begin position="25"/>
        <end position="236"/>
    </location>
</feature>
<dbReference type="EMBL" id="CCKQ01017521">
    <property type="protein sequence ID" value="CDW89414.1"/>
    <property type="molecule type" value="Genomic_DNA"/>
</dbReference>
<organism evidence="3 4">
    <name type="scientific">Stylonychia lemnae</name>
    <name type="common">Ciliate</name>
    <dbReference type="NCBI Taxonomy" id="5949"/>
    <lineage>
        <taxon>Eukaryota</taxon>
        <taxon>Sar</taxon>
        <taxon>Alveolata</taxon>
        <taxon>Ciliophora</taxon>
        <taxon>Intramacronucleata</taxon>
        <taxon>Spirotrichea</taxon>
        <taxon>Stichotrichia</taxon>
        <taxon>Sporadotrichida</taxon>
        <taxon>Oxytrichidae</taxon>
        <taxon>Stylonychinae</taxon>
        <taxon>Stylonychia</taxon>
    </lineage>
</organism>
<evidence type="ECO:0000313" key="4">
    <source>
        <dbReference type="Proteomes" id="UP000039865"/>
    </source>
</evidence>
<dbReference type="AlphaFoldDB" id="A0A078B4R3"/>
<feature type="signal peptide" evidence="1">
    <location>
        <begin position="1"/>
        <end position="24"/>
    </location>
</feature>
<proteinExistence type="predicted"/>
<dbReference type="SUPFAM" id="SSF49899">
    <property type="entry name" value="Concanavalin A-like lectins/glucanases"/>
    <property type="match status" value="1"/>
</dbReference>
<dbReference type="OrthoDB" id="4221926at2759"/>
<sequence>MIKKNILLVVLSTASVTFSSHVHSQEHNLYHENSESGQIFEDDGFLKVRSSPTSGWKKVAFDYEIQQPYDKQQSERYSFKDGVHDLWVFSNDKPHSPSSHTDPRTEIRIKNDYTHGWHQFEADFYVPSGTSGVNLMQIFGGGGSAATSFMLRIYDGELRRYSGQTLRKNAYNKWWHLNVIHNADSHHIEAYLDNQLVWQGEDHGSDNHYFKCGVYSQKGMSHKMESLWKNINIYVK</sequence>
<keyword evidence="4" id="KW-1185">Reference proteome</keyword>
<dbReference type="InterPro" id="IPR014895">
    <property type="entry name" value="Alginate_lyase_2"/>
</dbReference>
<accession>A0A078B4R3</accession>
<dbReference type="InParanoid" id="A0A078B4R3"/>
<protein>
    <recommendedName>
        <fullName evidence="2">Alginate lyase 2 domain-containing protein</fullName>
    </recommendedName>
</protein>
<evidence type="ECO:0000313" key="3">
    <source>
        <dbReference type="EMBL" id="CDW89414.1"/>
    </source>
</evidence>
<gene>
    <name evidence="3" type="primary">Contig15558.g16579</name>
    <name evidence="3" type="ORF">STYLEM_18547</name>
</gene>
<dbReference type="Pfam" id="PF08787">
    <property type="entry name" value="Alginate_lyase2"/>
    <property type="match status" value="1"/>
</dbReference>
<evidence type="ECO:0000259" key="2">
    <source>
        <dbReference type="Pfam" id="PF08787"/>
    </source>
</evidence>
<reference evidence="3 4" key="1">
    <citation type="submission" date="2014-06" db="EMBL/GenBank/DDBJ databases">
        <authorList>
            <person name="Swart Estienne"/>
        </authorList>
    </citation>
    <scope>NUCLEOTIDE SEQUENCE [LARGE SCALE GENOMIC DNA]</scope>
    <source>
        <strain evidence="3 4">130c</strain>
    </source>
</reference>
<dbReference type="Proteomes" id="UP000039865">
    <property type="component" value="Unassembled WGS sequence"/>
</dbReference>
<dbReference type="PANTHER" id="PTHR33681:SF4">
    <property type="entry name" value="OS12G0171100 PROTEIN"/>
    <property type="match status" value="1"/>
</dbReference>
<dbReference type="PANTHER" id="PTHR33681">
    <property type="entry name" value="BINDING PROTEIN, PUTATIVE, EXPRESSED-RELATED"/>
    <property type="match status" value="1"/>
</dbReference>
<evidence type="ECO:0000256" key="1">
    <source>
        <dbReference type="SAM" id="SignalP"/>
    </source>
</evidence>
<feature type="domain" description="Alginate lyase 2" evidence="2">
    <location>
        <begin position="63"/>
        <end position="233"/>
    </location>
</feature>
<dbReference type="InterPro" id="IPR013320">
    <property type="entry name" value="ConA-like_dom_sf"/>
</dbReference>
<keyword evidence="1" id="KW-0732">Signal</keyword>
<name>A0A078B4R3_STYLE</name>